<evidence type="ECO:0000313" key="3">
    <source>
        <dbReference type="EMBL" id="VFS42495.1"/>
    </source>
</evidence>
<dbReference type="InterPro" id="IPR006015">
    <property type="entry name" value="Universal_stress_UspA"/>
</dbReference>
<name>A0A484Z3Z8_9ENTR</name>
<proteinExistence type="inferred from homology"/>
<dbReference type="EMBL" id="CAADIW010000055">
    <property type="protein sequence ID" value="VFS42495.1"/>
    <property type="molecule type" value="Genomic_DNA"/>
</dbReference>
<evidence type="ECO:0000313" key="4">
    <source>
        <dbReference type="Proteomes" id="UP000351155"/>
    </source>
</evidence>
<sequence>MKIIKMSKEGDYDVIVIGSKNPSITTHLLGSNAESILRYASIPVLVVR</sequence>
<feature type="domain" description="UspA" evidence="2">
    <location>
        <begin position="2"/>
        <end position="48"/>
    </location>
</feature>
<comment type="similarity">
    <text evidence="1">Belongs to the universal stress protein A family.</text>
</comment>
<dbReference type="AlphaFoldDB" id="A0A484Z3Z8"/>
<accession>A0A484Z3Z8</accession>
<protein>
    <submittedName>
        <fullName evidence="3">Universal stress protein G</fullName>
    </submittedName>
</protein>
<dbReference type="CDD" id="cd00293">
    <property type="entry name" value="USP-like"/>
    <property type="match status" value="1"/>
</dbReference>
<dbReference type="InterPro" id="IPR006016">
    <property type="entry name" value="UspA"/>
</dbReference>
<dbReference type="Pfam" id="PF00582">
    <property type="entry name" value="Usp"/>
    <property type="match status" value="1"/>
</dbReference>
<organism evidence="3 4">
    <name type="scientific">Enterobacter cancerogenus</name>
    <dbReference type="NCBI Taxonomy" id="69218"/>
    <lineage>
        <taxon>Bacteria</taxon>
        <taxon>Pseudomonadati</taxon>
        <taxon>Pseudomonadota</taxon>
        <taxon>Gammaproteobacteria</taxon>
        <taxon>Enterobacterales</taxon>
        <taxon>Enterobacteriaceae</taxon>
        <taxon>Enterobacter</taxon>
        <taxon>Enterobacter cloacae complex</taxon>
    </lineage>
</organism>
<evidence type="ECO:0000256" key="1">
    <source>
        <dbReference type="ARBA" id="ARBA00008791"/>
    </source>
</evidence>
<reference evidence="3 4" key="1">
    <citation type="submission" date="2019-03" db="EMBL/GenBank/DDBJ databases">
        <authorList>
            <consortium name="Pathogen Informatics"/>
        </authorList>
    </citation>
    <scope>NUCLEOTIDE SEQUENCE [LARGE SCALE GENOMIC DNA]</scope>
    <source>
        <strain evidence="3 4">NCTC12126</strain>
    </source>
</reference>
<dbReference type="Proteomes" id="UP000351155">
    <property type="component" value="Unassembled WGS sequence"/>
</dbReference>
<dbReference type="Gene3D" id="3.40.50.620">
    <property type="entry name" value="HUPs"/>
    <property type="match status" value="1"/>
</dbReference>
<dbReference type="PRINTS" id="PR01438">
    <property type="entry name" value="UNVRSLSTRESS"/>
</dbReference>
<evidence type="ECO:0000259" key="2">
    <source>
        <dbReference type="Pfam" id="PF00582"/>
    </source>
</evidence>
<dbReference type="InterPro" id="IPR014729">
    <property type="entry name" value="Rossmann-like_a/b/a_fold"/>
</dbReference>
<dbReference type="SUPFAM" id="SSF52402">
    <property type="entry name" value="Adenine nucleotide alpha hydrolases-like"/>
    <property type="match status" value="1"/>
</dbReference>
<gene>
    <name evidence="3" type="primary">uspG_3</name>
    <name evidence="3" type="ORF">NCTC12126_04684</name>
</gene>